<keyword evidence="1" id="KW-0472">Membrane</keyword>
<dbReference type="EMBL" id="UOGD01000253">
    <property type="protein sequence ID" value="VAX23476.1"/>
    <property type="molecule type" value="Genomic_DNA"/>
</dbReference>
<gene>
    <name evidence="3" type="ORF">MNBD_IGNAVI01-304</name>
</gene>
<feature type="transmembrane region" description="Helical" evidence="1">
    <location>
        <begin position="133"/>
        <end position="157"/>
    </location>
</feature>
<feature type="transmembrane region" description="Helical" evidence="1">
    <location>
        <begin position="169"/>
        <end position="191"/>
    </location>
</feature>
<dbReference type="SUPFAM" id="SSF48317">
    <property type="entry name" value="Acid phosphatase/Vanadium-dependent haloperoxidase"/>
    <property type="match status" value="1"/>
</dbReference>
<dbReference type="InterPro" id="IPR000326">
    <property type="entry name" value="PAP2/HPO"/>
</dbReference>
<name>A0A3B1BYU6_9ZZZZ</name>
<feature type="transmembrane region" description="Helical" evidence="1">
    <location>
        <begin position="102"/>
        <end position="121"/>
    </location>
</feature>
<sequence length="194" mass="21816">MKKLAKIISYVFTPPLNLLLIFIYLAFNVYDNSSMQIETISIAAIFGFILPLSVFFYLRAKEKIVDNDATVSSERTTPYMIGIGLSVLGAMFSMVYELHPFIVALWLSYVITSVLLVLINIKWKISAHAIGVAIPFAVLVFILGDTAYYFIIIPIVVSWARVYQNLHDVYQVTAGLLLGYIVTYTLMNLSLNLV</sequence>
<proteinExistence type="predicted"/>
<feature type="transmembrane region" description="Helical" evidence="1">
    <location>
        <begin position="79"/>
        <end position="96"/>
    </location>
</feature>
<dbReference type="Pfam" id="PF01569">
    <property type="entry name" value="PAP2"/>
    <property type="match status" value="1"/>
</dbReference>
<dbReference type="AlphaFoldDB" id="A0A3B1BYU6"/>
<feature type="domain" description="Phosphatidic acid phosphatase type 2/haloperoxidase" evidence="2">
    <location>
        <begin position="125"/>
        <end position="190"/>
    </location>
</feature>
<evidence type="ECO:0000256" key="1">
    <source>
        <dbReference type="SAM" id="Phobius"/>
    </source>
</evidence>
<feature type="transmembrane region" description="Helical" evidence="1">
    <location>
        <begin position="39"/>
        <end position="58"/>
    </location>
</feature>
<dbReference type="InterPro" id="IPR036938">
    <property type="entry name" value="PAP2/HPO_sf"/>
</dbReference>
<evidence type="ECO:0000259" key="2">
    <source>
        <dbReference type="Pfam" id="PF01569"/>
    </source>
</evidence>
<organism evidence="3">
    <name type="scientific">hydrothermal vent metagenome</name>
    <dbReference type="NCBI Taxonomy" id="652676"/>
    <lineage>
        <taxon>unclassified sequences</taxon>
        <taxon>metagenomes</taxon>
        <taxon>ecological metagenomes</taxon>
    </lineage>
</organism>
<keyword evidence="1" id="KW-0812">Transmembrane</keyword>
<feature type="transmembrane region" description="Helical" evidence="1">
    <location>
        <begin position="7"/>
        <end position="27"/>
    </location>
</feature>
<reference evidence="3" key="1">
    <citation type="submission" date="2018-06" db="EMBL/GenBank/DDBJ databases">
        <authorList>
            <person name="Zhirakovskaya E."/>
        </authorList>
    </citation>
    <scope>NUCLEOTIDE SEQUENCE</scope>
</reference>
<evidence type="ECO:0000313" key="3">
    <source>
        <dbReference type="EMBL" id="VAX23476.1"/>
    </source>
</evidence>
<keyword evidence="1" id="KW-1133">Transmembrane helix</keyword>
<protein>
    <recommendedName>
        <fullName evidence="2">Phosphatidic acid phosphatase type 2/haloperoxidase domain-containing protein</fullName>
    </recommendedName>
</protein>
<accession>A0A3B1BYU6</accession>